<dbReference type="HAMAP" id="MF_00984">
    <property type="entry name" value="SSB"/>
    <property type="match status" value="1"/>
</dbReference>
<name>A0ABN2UEC3_9ACTN</name>
<evidence type="ECO:0000256" key="1">
    <source>
        <dbReference type="ARBA" id="ARBA00023125"/>
    </source>
</evidence>
<gene>
    <name evidence="5" type="ORF">GCM10009839_40170</name>
</gene>
<dbReference type="Gene3D" id="2.40.50.140">
    <property type="entry name" value="Nucleic acid-binding proteins"/>
    <property type="match status" value="1"/>
</dbReference>
<dbReference type="InterPro" id="IPR000424">
    <property type="entry name" value="Primosome_PriB/ssb"/>
</dbReference>
<dbReference type="PANTHER" id="PTHR10302">
    <property type="entry name" value="SINGLE-STRANDED DNA-BINDING PROTEIN"/>
    <property type="match status" value="1"/>
</dbReference>
<evidence type="ECO:0000256" key="2">
    <source>
        <dbReference type="HAMAP-Rule" id="MF_00984"/>
    </source>
</evidence>
<organism evidence="5 6">
    <name type="scientific">Catenulispora yoronensis</name>
    <dbReference type="NCBI Taxonomy" id="450799"/>
    <lineage>
        <taxon>Bacteria</taxon>
        <taxon>Bacillati</taxon>
        <taxon>Actinomycetota</taxon>
        <taxon>Actinomycetes</taxon>
        <taxon>Catenulisporales</taxon>
        <taxon>Catenulisporaceae</taxon>
        <taxon>Catenulispora</taxon>
    </lineage>
</organism>
<dbReference type="Pfam" id="PF00436">
    <property type="entry name" value="SSB"/>
    <property type="match status" value="1"/>
</dbReference>
<comment type="caution">
    <text evidence="2">Lacks conserved residue(s) required for the propagation of feature annotation.</text>
</comment>
<sequence length="144" mass="15616">MSYGDTVLTLTGNLTADPEYRVLDSGQSVVSFSIATARRIFDKTSGRWEDGDKLVLRCSAWRNLADNIAGSLTKGARVVAVGRLKQRMWEDENGVNRLMTELELEDVGTSLLYATATIAKATRRNSGGGDAWTTGTATSPKPPF</sequence>
<dbReference type="RefSeq" id="WP_344667166.1">
    <property type="nucleotide sequence ID" value="NZ_BAAAQN010000022.1"/>
</dbReference>
<reference evidence="5 6" key="1">
    <citation type="journal article" date="2019" name="Int. J. Syst. Evol. Microbiol.">
        <title>The Global Catalogue of Microorganisms (GCM) 10K type strain sequencing project: providing services to taxonomists for standard genome sequencing and annotation.</title>
        <authorList>
            <consortium name="The Broad Institute Genomics Platform"/>
            <consortium name="The Broad Institute Genome Sequencing Center for Infectious Disease"/>
            <person name="Wu L."/>
            <person name="Ma J."/>
        </authorList>
    </citation>
    <scope>NUCLEOTIDE SEQUENCE [LARGE SCALE GENOMIC DNA]</scope>
    <source>
        <strain evidence="5 6">JCM 16014</strain>
    </source>
</reference>
<dbReference type="CDD" id="cd04496">
    <property type="entry name" value="SSB_OBF"/>
    <property type="match status" value="1"/>
</dbReference>
<comment type="caution">
    <text evidence="5">The sequence shown here is derived from an EMBL/GenBank/DDBJ whole genome shotgun (WGS) entry which is preliminary data.</text>
</comment>
<dbReference type="NCBIfam" id="TIGR00621">
    <property type="entry name" value="ssb"/>
    <property type="match status" value="1"/>
</dbReference>
<dbReference type="Proteomes" id="UP001500751">
    <property type="component" value="Unassembled WGS sequence"/>
</dbReference>
<dbReference type="InterPro" id="IPR011344">
    <property type="entry name" value="ssDNA-bd"/>
</dbReference>
<dbReference type="EMBL" id="BAAAQN010000022">
    <property type="protein sequence ID" value="GAA2035422.1"/>
    <property type="molecule type" value="Genomic_DNA"/>
</dbReference>
<protein>
    <recommendedName>
        <fullName evidence="2 3">Single-stranded DNA-binding protein</fullName>
        <shortName evidence="2">SSB</shortName>
    </recommendedName>
</protein>
<evidence type="ECO:0000313" key="5">
    <source>
        <dbReference type="EMBL" id="GAA2035422.1"/>
    </source>
</evidence>
<keyword evidence="1 2" id="KW-0238">DNA-binding</keyword>
<proteinExistence type="inferred from homology"/>
<evidence type="ECO:0000313" key="6">
    <source>
        <dbReference type="Proteomes" id="UP001500751"/>
    </source>
</evidence>
<keyword evidence="6" id="KW-1185">Reference proteome</keyword>
<dbReference type="PROSITE" id="PS50935">
    <property type="entry name" value="SSB"/>
    <property type="match status" value="1"/>
</dbReference>
<feature type="region of interest" description="Disordered" evidence="4">
    <location>
        <begin position="124"/>
        <end position="144"/>
    </location>
</feature>
<dbReference type="GO" id="GO:0003677">
    <property type="term" value="F:DNA binding"/>
    <property type="evidence" value="ECO:0007669"/>
    <property type="project" value="UniProtKB-KW"/>
</dbReference>
<accession>A0ABN2UEC3</accession>
<comment type="subunit">
    <text evidence="2">Homotetramer.</text>
</comment>
<dbReference type="InterPro" id="IPR012340">
    <property type="entry name" value="NA-bd_OB-fold"/>
</dbReference>
<dbReference type="SUPFAM" id="SSF50249">
    <property type="entry name" value="Nucleic acid-binding proteins"/>
    <property type="match status" value="1"/>
</dbReference>
<evidence type="ECO:0000256" key="3">
    <source>
        <dbReference type="RuleBase" id="RU000524"/>
    </source>
</evidence>
<dbReference type="PANTHER" id="PTHR10302:SF27">
    <property type="entry name" value="SINGLE-STRANDED DNA-BINDING PROTEIN"/>
    <property type="match status" value="1"/>
</dbReference>
<evidence type="ECO:0000256" key="4">
    <source>
        <dbReference type="SAM" id="MobiDB-lite"/>
    </source>
</evidence>